<organism evidence="1 2">
    <name type="scientific">Photorhabdus luminescens</name>
    <name type="common">Xenorhabdus luminescens</name>
    <dbReference type="NCBI Taxonomy" id="29488"/>
    <lineage>
        <taxon>Bacteria</taxon>
        <taxon>Pseudomonadati</taxon>
        <taxon>Pseudomonadota</taxon>
        <taxon>Gammaproteobacteria</taxon>
        <taxon>Enterobacterales</taxon>
        <taxon>Morganellaceae</taxon>
        <taxon>Photorhabdus</taxon>
    </lineage>
</organism>
<evidence type="ECO:0000313" key="1">
    <source>
        <dbReference type="EMBL" id="SCZ72966.1"/>
    </source>
</evidence>
<evidence type="ECO:0000313" key="2">
    <source>
        <dbReference type="Proteomes" id="UP000183223"/>
    </source>
</evidence>
<name>A0A1G5RG39_PHOLU</name>
<dbReference type="AlphaFoldDB" id="A0A1G5RG39"/>
<reference evidence="2" key="1">
    <citation type="submission" date="2016-10" db="EMBL/GenBank/DDBJ databases">
        <authorList>
            <person name="Varghese N."/>
            <person name="Submissions S."/>
        </authorList>
    </citation>
    <scope>NUCLEOTIDE SEQUENCE [LARGE SCALE GENOMIC DNA]</scope>
    <source>
        <strain evidence="2">ATCC 29999</strain>
    </source>
</reference>
<protein>
    <submittedName>
        <fullName evidence="1">RTX toxin RtxA</fullName>
    </submittedName>
</protein>
<sequence length="140" mass="15373">MIDTLVNDISAEDMILFNGDIDWQNLWFQRSGYDLVLSVDRQIQDTTAQGIFESVGSVTFNDYFNGNRAKLVIQMGNEDVSGERKFTALSDNAVDSLIQGMSSFAPIAGDNGFIENLESQAKAAIAMAWIDTTMGKGKFA</sequence>
<accession>A0A1G5RG39</accession>
<proteinExistence type="predicted"/>
<dbReference type="Proteomes" id="UP000183223">
    <property type="component" value="Unassembled WGS sequence"/>
</dbReference>
<keyword evidence="2" id="KW-1185">Reference proteome</keyword>
<dbReference type="EMBL" id="FMWJ01000033">
    <property type="protein sequence ID" value="SCZ72966.1"/>
    <property type="molecule type" value="Genomic_DNA"/>
</dbReference>
<gene>
    <name evidence="1" type="ORF">SAMN02982990_04159</name>
</gene>